<gene>
    <name evidence="2" type="ORF">N7Z68_17105</name>
</gene>
<evidence type="ECO:0000313" key="3">
    <source>
        <dbReference type="Proteomes" id="UP001148125"/>
    </source>
</evidence>
<sequence>MKILKSFVLYTLAIILIVILTIAIYLIIVALQGMLFVPEDYMMWIFKYPASRFVLVYEILLIISFFYLLNRRTKKLAHKEPFPAQKAWRQRNKKRIYIIFIMINIVLFYMILTSVTVITNTKIIDYSYLAPQGKEYSYQDIAQIHTGVFGDQFYLPFTHSKGQFYYIIELKDGSKIDLTEVGGVKDNEHEYFMIAELDSQLVNLNIPKVASMDNFHYSTDHLDQKYTDQIRKIIKNTN</sequence>
<evidence type="ECO:0000256" key="1">
    <source>
        <dbReference type="SAM" id="Phobius"/>
    </source>
</evidence>
<protein>
    <submittedName>
        <fullName evidence="2">Uncharacterized protein</fullName>
    </submittedName>
</protein>
<organism evidence="2 3">
    <name type="scientific">Alkalihalobacterium chitinilyticum</name>
    <dbReference type="NCBI Taxonomy" id="2980103"/>
    <lineage>
        <taxon>Bacteria</taxon>
        <taxon>Bacillati</taxon>
        <taxon>Bacillota</taxon>
        <taxon>Bacilli</taxon>
        <taxon>Bacillales</taxon>
        <taxon>Bacillaceae</taxon>
        <taxon>Alkalihalobacterium</taxon>
    </lineage>
</organism>
<keyword evidence="1" id="KW-0472">Membrane</keyword>
<evidence type="ECO:0000313" key="2">
    <source>
        <dbReference type="EMBL" id="MDE5415082.1"/>
    </source>
</evidence>
<feature type="transmembrane region" description="Helical" evidence="1">
    <location>
        <begin position="7"/>
        <end position="30"/>
    </location>
</feature>
<dbReference type="RefSeq" id="WP_275119691.1">
    <property type="nucleotide sequence ID" value="NZ_JAOTPO010000013.1"/>
</dbReference>
<feature type="transmembrane region" description="Helical" evidence="1">
    <location>
        <begin position="96"/>
        <end position="118"/>
    </location>
</feature>
<keyword evidence="1" id="KW-1133">Transmembrane helix</keyword>
<accession>A0ABT5VID7</accession>
<keyword evidence="3" id="KW-1185">Reference proteome</keyword>
<dbReference type="Proteomes" id="UP001148125">
    <property type="component" value="Unassembled WGS sequence"/>
</dbReference>
<reference evidence="2" key="1">
    <citation type="submission" date="2024-05" db="EMBL/GenBank/DDBJ databases">
        <title>Alkalihalobacillus sp. strain MEB203 novel alkaliphilic bacterium from Lonar Lake, India.</title>
        <authorList>
            <person name="Joshi A."/>
            <person name="Thite S."/>
            <person name="Mengade P."/>
        </authorList>
    </citation>
    <scope>NUCLEOTIDE SEQUENCE</scope>
    <source>
        <strain evidence="2">MEB 203</strain>
    </source>
</reference>
<comment type="caution">
    <text evidence="2">The sequence shown here is derived from an EMBL/GenBank/DDBJ whole genome shotgun (WGS) entry which is preliminary data.</text>
</comment>
<name>A0ABT5VID7_9BACI</name>
<proteinExistence type="predicted"/>
<keyword evidence="1" id="KW-0812">Transmembrane</keyword>
<feature type="transmembrane region" description="Helical" evidence="1">
    <location>
        <begin position="50"/>
        <end position="69"/>
    </location>
</feature>
<dbReference type="EMBL" id="JAOTPO010000013">
    <property type="protein sequence ID" value="MDE5415082.1"/>
    <property type="molecule type" value="Genomic_DNA"/>
</dbReference>